<dbReference type="InterPro" id="IPR022134">
    <property type="entry name" value="DUF3667"/>
</dbReference>
<keyword evidence="1" id="KW-1133">Transmembrane helix</keyword>
<evidence type="ECO:0000256" key="1">
    <source>
        <dbReference type="SAM" id="Phobius"/>
    </source>
</evidence>
<evidence type="ECO:0000313" key="2">
    <source>
        <dbReference type="EMBL" id="MDJ1496355.1"/>
    </source>
</evidence>
<organism evidence="2 3">
    <name type="scientific">Xanthocytophaga flava</name>
    <dbReference type="NCBI Taxonomy" id="3048013"/>
    <lineage>
        <taxon>Bacteria</taxon>
        <taxon>Pseudomonadati</taxon>
        <taxon>Bacteroidota</taxon>
        <taxon>Cytophagia</taxon>
        <taxon>Cytophagales</taxon>
        <taxon>Rhodocytophagaceae</taxon>
        <taxon>Xanthocytophaga</taxon>
    </lineage>
</organism>
<feature type="transmembrane region" description="Helical" evidence="1">
    <location>
        <begin position="133"/>
        <end position="150"/>
    </location>
</feature>
<keyword evidence="3" id="KW-1185">Reference proteome</keyword>
<dbReference type="Pfam" id="PF12412">
    <property type="entry name" value="DUF3667"/>
    <property type="match status" value="1"/>
</dbReference>
<dbReference type="EMBL" id="JASJOT010000022">
    <property type="protein sequence ID" value="MDJ1496355.1"/>
    <property type="molecule type" value="Genomic_DNA"/>
</dbReference>
<feature type="transmembrane region" description="Helical" evidence="1">
    <location>
        <begin position="93"/>
        <end position="113"/>
    </location>
</feature>
<dbReference type="Proteomes" id="UP001228581">
    <property type="component" value="Unassembled WGS sequence"/>
</dbReference>
<feature type="transmembrane region" description="Helical" evidence="1">
    <location>
        <begin position="201"/>
        <end position="223"/>
    </location>
</feature>
<sequence>MAYNPSNLSVTKKYFSEDVCRNCGADLTGNYCIQCGQSKVKRITYKFILDEIWQALRWFEMELVQAAYKLLTKPGLVAREYVMGMRKKHQHPLKLLLVALGILMLVIDKANYIHSADTATNRVIELVKEYGKWSFSLGIIAITVGTLTVFWKRLRYNFTEHLVLATYCHFVIIALNILNLLPNLFINDAQWQLWHKHYSQIYMDIVDVVILAMAFTQFFFLRLRTEWWKLLIALVLYISIKRGLIYLYAWLLVKLTMNQIIK</sequence>
<protein>
    <submittedName>
        <fullName evidence="2">DUF3667 domain-containing protein</fullName>
    </submittedName>
</protein>
<comment type="caution">
    <text evidence="2">The sequence shown here is derived from an EMBL/GenBank/DDBJ whole genome shotgun (WGS) entry which is preliminary data.</text>
</comment>
<reference evidence="2 3" key="1">
    <citation type="submission" date="2023-05" db="EMBL/GenBank/DDBJ databases">
        <authorList>
            <person name="Zhang X."/>
        </authorList>
    </citation>
    <scope>NUCLEOTIDE SEQUENCE [LARGE SCALE GENOMIC DNA]</scope>
    <source>
        <strain evidence="2 3">DM2B3-1</strain>
    </source>
</reference>
<keyword evidence="1" id="KW-0472">Membrane</keyword>
<accession>A0ABT7CTQ5</accession>
<evidence type="ECO:0000313" key="3">
    <source>
        <dbReference type="Proteomes" id="UP001228581"/>
    </source>
</evidence>
<proteinExistence type="predicted"/>
<feature type="transmembrane region" description="Helical" evidence="1">
    <location>
        <begin position="230"/>
        <end position="253"/>
    </location>
</feature>
<gene>
    <name evidence="2" type="ORF">QNI19_25685</name>
</gene>
<feature type="transmembrane region" description="Helical" evidence="1">
    <location>
        <begin position="162"/>
        <end position="181"/>
    </location>
</feature>
<keyword evidence="1" id="KW-0812">Transmembrane</keyword>
<name>A0ABT7CTQ5_9BACT</name>